<sequence>MSIQLNKNTPRLLSMVRGQQHATSKDHVDEEAIYAEPMSSDDEERAPESPPSPLRSPTPPRPPAEMATKFKSSKSRAQEIPPAKRKSSRNSSIKAPSNGAWAENQMEKKKRKGLDEDKENADAKSSGQSGTGVDDSKEPESGSMFGWEHSTSKRQKANVLGMHAPPSSKSYGGVNKSYGSGTSRDNTAVSRPLAAAKKTTYGKRKVPQLPVQTSDDEDEDSDGLEKIAFNPLLNSKEPRTLKTQPATTSKPSLLELATLLKNQTTSSSRASDSQSTSLPNLDPPKSGASTPRSSLLSSPRHTETLQNLEQYLDELPAETEDANKRCPVCEETVDSNYYDEFWVDKVRNVHHQTLFCKEHKKREAWEDYRQKGYPEMDWTTFPDKIRMYHPRLKAVLQNKRPSHYRDIHAQRLADREERTVRKLLDSDAIFEATTGYYGSRGKRAMMETITSQLGSVIRNCAKRDPVVAFNGIANFVQHVLVPELTVWMVMDDKAVSEAKAKEIVQESGALGEVVNEEVDDKVDYLTSEDDDSAGDAE</sequence>
<evidence type="ECO:0000256" key="4">
    <source>
        <dbReference type="ARBA" id="ARBA00009461"/>
    </source>
</evidence>
<dbReference type="GO" id="GO:0005634">
    <property type="term" value="C:nucleus"/>
    <property type="evidence" value="ECO:0007669"/>
    <property type="project" value="UniProtKB-SubCell"/>
</dbReference>
<keyword evidence="11" id="KW-1185">Reference proteome</keyword>
<evidence type="ECO:0000256" key="7">
    <source>
        <dbReference type="ARBA" id="ARBA00023242"/>
    </source>
</evidence>
<feature type="region of interest" description="Disordered" evidence="8">
    <location>
        <begin position="1"/>
        <end position="302"/>
    </location>
</feature>
<evidence type="ECO:0000256" key="3">
    <source>
        <dbReference type="ARBA" id="ARBA00004496"/>
    </source>
</evidence>
<dbReference type="PANTHER" id="PTHR41391">
    <property type="entry name" value="RESTRICTION OF TELOMERE CAPPING PROTEIN 4"/>
    <property type="match status" value="1"/>
</dbReference>
<dbReference type="EMBL" id="MU005779">
    <property type="protein sequence ID" value="KAF2705391.1"/>
    <property type="molecule type" value="Genomic_DNA"/>
</dbReference>
<dbReference type="OrthoDB" id="128308at2759"/>
<evidence type="ECO:0000256" key="6">
    <source>
        <dbReference type="ARBA" id="ARBA00022490"/>
    </source>
</evidence>
<evidence type="ECO:0000256" key="5">
    <source>
        <dbReference type="ARBA" id="ARBA00015162"/>
    </source>
</evidence>
<name>A0A6G1JYV5_9PLEO</name>
<comment type="similarity">
    <text evidence="4">Belongs to the RTC4 family.</text>
</comment>
<dbReference type="PANTHER" id="PTHR41391:SF1">
    <property type="entry name" value="RESTRICTION OF TELOMERE CAPPING PROTEIN 4"/>
    <property type="match status" value="1"/>
</dbReference>
<feature type="compositionally biased region" description="Polar residues" evidence="8">
    <location>
        <begin position="177"/>
        <end position="189"/>
    </location>
</feature>
<dbReference type="InterPro" id="IPR039024">
    <property type="entry name" value="RTC4"/>
</dbReference>
<evidence type="ECO:0000256" key="1">
    <source>
        <dbReference type="ARBA" id="ARBA00002738"/>
    </source>
</evidence>
<proteinExistence type="inferred from homology"/>
<gene>
    <name evidence="10" type="ORF">K504DRAFT_460641</name>
</gene>
<evidence type="ECO:0000256" key="8">
    <source>
        <dbReference type="SAM" id="MobiDB-lite"/>
    </source>
</evidence>
<dbReference type="GO" id="GO:0005737">
    <property type="term" value="C:cytoplasm"/>
    <property type="evidence" value="ECO:0007669"/>
    <property type="project" value="UniProtKB-SubCell"/>
</dbReference>
<reference evidence="10" key="1">
    <citation type="journal article" date="2020" name="Stud. Mycol.">
        <title>101 Dothideomycetes genomes: a test case for predicting lifestyles and emergence of pathogens.</title>
        <authorList>
            <person name="Haridas S."/>
            <person name="Albert R."/>
            <person name="Binder M."/>
            <person name="Bloem J."/>
            <person name="Labutti K."/>
            <person name="Salamov A."/>
            <person name="Andreopoulos B."/>
            <person name="Baker S."/>
            <person name="Barry K."/>
            <person name="Bills G."/>
            <person name="Bluhm B."/>
            <person name="Cannon C."/>
            <person name="Castanera R."/>
            <person name="Culley D."/>
            <person name="Daum C."/>
            <person name="Ezra D."/>
            <person name="Gonzalez J."/>
            <person name="Henrissat B."/>
            <person name="Kuo A."/>
            <person name="Liang C."/>
            <person name="Lipzen A."/>
            <person name="Lutzoni F."/>
            <person name="Magnuson J."/>
            <person name="Mondo S."/>
            <person name="Nolan M."/>
            <person name="Ohm R."/>
            <person name="Pangilinan J."/>
            <person name="Park H.-J."/>
            <person name="Ramirez L."/>
            <person name="Alfaro M."/>
            <person name="Sun H."/>
            <person name="Tritt A."/>
            <person name="Yoshinaga Y."/>
            <person name="Zwiers L.-H."/>
            <person name="Turgeon B."/>
            <person name="Goodwin S."/>
            <person name="Spatafora J."/>
            <person name="Crous P."/>
            <person name="Grigoriev I."/>
        </authorList>
    </citation>
    <scope>NUCLEOTIDE SEQUENCE</scope>
    <source>
        <strain evidence="10">CBS 279.74</strain>
    </source>
</reference>
<feature type="compositionally biased region" description="Low complexity" evidence="8">
    <location>
        <begin position="289"/>
        <end position="299"/>
    </location>
</feature>
<keyword evidence="7" id="KW-0539">Nucleus</keyword>
<evidence type="ECO:0000313" key="11">
    <source>
        <dbReference type="Proteomes" id="UP000799428"/>
    </source>
</evidence>
<dbReference type="SMART" id="SM01312">
    <property type="entry name" value="RTC4"/>
    <property type="match status" value="1"/>
</dbReference>
<evidence type="ECO:0000256" key="2">
    <source>
        <dbReference type="ARBA" id="ARBA00004123"/>
    </source>
</evidence>
<comment type="subcellular location">
    <subcellularLocation>
        <location evidence="3">Cytoplasm</location>
    </subcellularLocation>
    <subcellularLocation>
        <location evidence="2">Nucleus</location>
    </subcellularLocation>
</comment>
<dbReference type="InterPro" id="IPR028094">
    <property type="entry name" value="RTC4_C"/>
</dbReference>
<protein>
    <recommendedName>
        <fullName evidence="5">Restriction of telomere capping protein 4</fullName>
    </recommendedName>
</protein>
<dbReference type="Proteomes" id="UP000799428">
    <property type="component" value="Unassembled WGS sequence"/>
</dbReference>
<organism evidence="10 11">
    <name type="scientific">Pleomassaria siparia CBS 279.74</name>
    <dbReference type="NCBI Taxonomy" id="1314801"/>
    <lineage>
        <taxon>Eukaryota</taxon>
        <taxon>Fungi</taxon>
        <taxon>Dikarya</taxon>
        <taxon>Ascomycota</taxon>
        <taxon>Pezizomycotina</taxon>
        <taxon>Dothideomycetes</taxon>
        <taxon>Pleosporomycetidae</taxon>
        <taxon>Pleosporales</taxon>
        <taxon>Pleomassariaceae</taxon>
        <taxon>Pleomassaria</taxon>
    </lineage>
</organism>
<feature type="compositionally biased region" description="Polar residues" evidence="8">
    <location>
        <begin position="241"/>
        <end position="251"/>
    </location>
</feature>
<dbReference type="Pfam" id="PF14474">
    <property type="entry name" value="RTC4"/>
    <property type="match status" value="1"/>
</dbReference>
<feature type="compositionally biased region" description="Pro residues" evidence="8">
    <location>
        <begin position="48"/>
        <end position="63"/>
    </location>
</feature>
<comment type="function">
    <text evidence="1">May be involved in a process influencing telomere capping.</text>
</comment>
<feature type="compositionally biased region" description="Acidic residues" evidence="8">
    <location>
        <begin position="31"/>
        <end position="45"/>
    </location>
</feature>
<feature type="compositionally biased region" description="Low complexity" evidence="8">
    <location>
        <begin position="264"/>
        <end position="277"/>
    </location>
</feature>
<accession>A0A6G1JYV5</accession>
<keyword evidence="6" id="KW-0963">Cytoplasm</keyword>
<feature type="compositionally biased region" description="Polar residues" evidence="8">
    <location>
        <begin position="1"/>
        <end position="11"/>
    </location>
</feature>
<dbReference type="AlphaFoldDB" id="A0A6G1JYV5"/>
<evidence type="ECO:0000259" key="9">
    <source>
        <dbReference type="SMART" id="SM01312"/>
    </source>
</evidence>
<evidence type="ECO:0000313" key="10">
    <source>
        <dbReference type="EMBL" id="KAF2705391.1"/>
    </source>
</evidence>
<feature type="domain" description="Restriction of telomere capping protein 4 C-terminal" evidence="9">
    <location>
        <begin position="395"/>
        <end position="517"/>
    </location>
</feature>